<keyword evidence="1" id="KW-0472">Membrane</keyword>
<keyword evidence="1" id="KW-0812">Transmembrane</keyword>
<feature type="transmembrane region" description="Helical" evidence="1">
    <location>
        <begin position="199"/>
        <end position="216"/>
    </location>
</feature>
<dbReference type="PANTHER" id="PTHR12740:SF4">
    <property type="entry name" value="JNK1_MAPK8-ASSOCIATED MEMBRANE PROTEIN"/>
    <property type="match status" value="1"/>
</dbReference>
<dbReference type="InterPro" id="IPR008485">
    <property type="entry name" value="JAMP"/>
</dbReference>
<feature type="transmembrane region" description="Helical" evidence="1">
    <location>
        <begin position="128"/>
        <end position="149"/>
    </location>
</feature>
<reference evidence="3" key="1">
    <citation type="submission" date="2025-08" db="UniProtKB">
        <authorList>
            <consortium name="RefSeq"/>
        </authorList>
    </citation>
    <scope>IDENTIFICATION</scope>
</reference>
<dbReference type="RefSeq" id="XP_035826741.1">
    <property type="nucleotide sequence ID" value="XM_035970848.1"/>
</dbReference>
<name>A0ABM1VWE9_APLCA</name>
<keyword evidence="1" id="KW-1133">Transmembrane helix</keyword>
<accession>A0ABM1VWE9</accession>
<sequence>MGRLLTDYSTTNETAIPNMMEKRTGLFVLLVASGALWTECGATGRPVVGYPFMEAESTCPGRYCGRMSKEKECGACPRGYSPDSESVCQRCESSPQFYDWLYLGFMGMVSLVLHWGFIDLLSPPKRTVLLLHLSAFIETVFAAWLTLFLSEPAGTMNIRSCSVHQFSDWYTMFFNPTPDYSNTIYCTQEMVYPLYTMVLIYYTLSLVFMMLLRPLFAYKLTGCQGSRSIYAALYFLPILIFIHSIFGGIIYYAYPYITVVVSVITSACHLATEEDQRMKELLRHSFTNIRSLTILLGHWVVHAYGIVAITQLGQPSFHAPLIALVPFPTLFYIVTVRFTDPHLIFPYRTSSLQGV</sequence>
<evidence type="ECO:0000313" key="3">
    <source>
        <dbReference type="RefSeq" id="XP_035826741.1"/>
    </source>
</evidence>
<gene>
    <name evidence="3" type="primary">LOC101847438</name>
</gene>
<feature type="transmembrane region" description="Helical" evidence="1">
    <location>
        <begin position="292"/>
        <end position="311"/>
    </location>
</feature>
<feature type="transmembrane region" description="Helical" evidence="1">
    <location>
        <begin position="317"/>
        <end position="338"/>
    </location>
</feature>
<feature type="transmembrane region" description="Helical" evidence="1">
    <location>
        <begin position="100"/>
        <end position="121"/>
    </location>
</feature>
<proteinExistence type="predicted"/>
<organism evidence="2 3">
    <name type="scientific">Aplysia californica</name>
    <name type="common">California sea hare</name>
    <dbReference type="NCBI Taxonomy" id="6500"/>
    <lineage>
        <taxon>Eukaryota</taxon>
        <taxon>Metazoa</taxon>
        <taxon>Spiralia</taxon>
        <taxon>Lophotrochozoa</taxon>
        <taxon>Mollusca</taxon>
        <taxon>Gastropoda</taxon>
        <taxon>Heterobranchia</taxon>
        <taxon>Euthyneura</taxon>
        <taxon>Tectipleura</taxon>
        <taxon>Aplysiida</taxon>
        <taxon>Aplysioidea</taxon>
        <taxon>Aplysiidae</taxon>
        <taxon>Aplysia</taxon>
    </lineage>
</organism>
<protein>
    <submittedName>
        <fullName evidence="3">JNK1/MAPK8-associated membrane protein isoform X1</fullName>
    </submittedName>
</protein>
<feature type="transmembrane region" description="Helical" evidence="1">
    <location>
        <begin position="228"/>
        <end position="246"/>
    </location>
</feature>
<evidence type="ECO:0000256" key="1">
    <source>
        <dbReference type="SAM" id="Phobius"/>
    </source>
</evidence>
<dbReference type="Pfam" id="PF05571">
    <property type="entry name" value="JAMP"/>
    <property type="match status" value="1"/>
</dbReference>
<keyword evidence="2" id="KW-1185">Reference proteome</keyword>
<dbReference type="GeneID" id="101847438"/>
<dbReference type="PANTHER" id="PTHR12740">
    <property type="entry name" value="JNK1/MAPK8-ASSOCIATED MEMBRANE PROTEIN"/>
    <property type="match status" value="1"/>
</dbReference>
<dbReference type="Proteomes" id="UP000694888">
    <property type="component" value="Unplaced"/>
</dbReference>
<evidence type="ECO:0000313" key="2">
    <source>
        <dbReference type="Proteomes" id="UP000694888"/>
    </source>
</evidence>